<protein>
    <submittedName>
        <fullName evidence="8">EscT/YscT/HrcT family type III secretion system export apparatus protein</fullName>
    </submittedName>
</protein>
<accession>A0A8J3E1Y7</accession>
<evidence type="ECO:0000256" key="6">
    <source>
        <dbReference type="ARBA" id="ARBA00023136"/>
    </source>
</evidence>
<dbReference type="AlphaFoldDB" id="A0A8J3E1Y7"/>
<feature type="transmembrane region" description="Helical" evidence="7">
    <location>
        <begin position="55"/>
        <end position="73"/>
    </location>
</feature>
<keyword evidence="5 7" id="KW-1133">Transmembrane helix</keyword>
<keyword evidence="9" id="KW-1185">Reference proteome</keyword>
<feature type="transmembrane region" description="Helical" evidence="7">
    <location>
        <begin position="173"/>
        <end position="192"/>
    </location>
</feature>
<feature type="transmembrane region" description="Helical" evidence="7">
    <location>
        <begin position="131"/>
        <end position="153"/>
    </location>
</feature>
<dbReference type="PRINTS" id="PR00953">
    <property type="entry name" value="TYPE3IMRPROT"/>
</dbReference>
<feature type="transmembrane region" description="Helical" evidence="7">
    <location>
        <begin position="229"/>
        <end position="253"/>
    </location>
</feature>
<comment type="subcellular location">
    <subcellularLocation>
        <location evidence="1 7">Cell membrane</location>
        <topology evidence="1 7">Multi-pass membrane protein</topology>
    </subcellularLocation>
</comment>
<keyword evidence="4 7" id="KW-0812">Transmembrane</keyword>
<dbReference type="RefSeq" id="WP_189042858.1">
    <property type="nucleotide sequence ID" value="NZ_BMJQ01000002.1"/>
</dbReference>
<evidence type="ECO:0000256" key="4">
    <source>
        <dbReference type="ARBA" id="ARBA00022692"/>
    </source>
</evidence>
<dbReference type="PANTHER" id="PTHR30065:SF1">
    <property type="entry name" value="SURFACE PRESENTATION OF ANTIGENS PROTEIN SPAR"/>
    <property type="match status" value="1"/>
</dbReference>
<evidence type="ECO:0000313" key="9">
    <source>
        <dbReference type="Proteomes" id="UP000646365"/>
    </source>
</evidence>
<gene>
    <name evidence="8" type="primary">rhcT</name>
    <name evidence="8" type="ORF">GCM10011611_08510</name>
</gene>
<dbReference type="Proteomes" id="UP000646365">
    <property type="component" value="Unassembled WGS sequence"/>
</dbReference>
<keyword evidence="6 7" id="KW-0472">Membrane</keyword>
<keyword evidence="3 7" id="KW-1003">Cell membrane</keyword>
<sequence>MAALPVPAAALLSDALLRTGFGYLMLMTVTMARLSIMVLVLPVFTRAGLTGLRRLAVALALSLPVAWHLSGSIDQLLAADPAWVVLLLTKEAVVGLLLGLGFGVPFWAATSMGDVLDLQRGSSMAYLTDPTAIDVASMSGTFFELILVGLFYVGGGPDLMLQALYESYRLWPAFAALPPMSADTAPLVLGLIDRVMELALLLGGPLFVVLFMVEAAMALVARMAPQLHVFYVTLPVKAIALFTVLPAYAIFFVHHARPALSAGRGVLTEIGRFLP</sequence>
<organism evidence="8 9">
    <name type="scientific">Aliidongia dinghuensis</name>
    <dbReference type="NCBI Taxonomy" id="1867774"/>
    <lineage>
        <taxon>Bacteria</taxon>
        <taxon>Pseudomonadati</taxon>
        <taxon>Pseudomonadota</taxon>
        <taxon>Alphaproteobacteria</taxon>
        <taxon>Rhodospirillales</taxon>
        <taxon>Dongiaceae</taxon>
        <taxon>Aliidongia</taxon>
    </lineage>
</organism>
<dbReference type="NCBIfam" id="TIGR01401">
    <property type="entry name" value="fliR_like_III"/>
    <property type="match status" value="1"/>
</dbReference>
<dbReference type="PANTHER" id="PTHR30065">
    <property type="entry name" value="FLAGELLAR BIOSYNTHETIC PROTEIN FLIR"/>
    <property type="match status" value="1"/>
</dbReference>
<feature type="transmembrane region" description="Helical" evidence="7">
    <location>
        <begin position="20"/>
        <end position="43"/>
    </location>
</feature>
<feature type="transmembrane region" description="Helical" evidence="7">
    <location>
        <begin position="93"/>
        <end position="110"/>
    </location>
</feature>
<name>A0A8J3E1Y7_9PROT</name>
<dbReference type="InterPro" id="IPR006304">
    <property type="entry name" value="T3SS_SpaR/YscT"/>
</dbReference>
<comment type="similarity">
    <text evidence="2 7">Belongs to the FliR/MopE/SpaR family.</text>
</comment>
<comment type="caution">
    <text evidence="8">The sequence shown here is derived from an EMBL/GenBank/DDBJ whole genome shotgun (WGS) entry which is preliminary data.</text>
</comment>
<evidence type="ECO:0000313" key="8">
    <source>
        <dbReference type="EMBL" id="GGF05316.1"/>
    </source>
</evidence>
<dbReference type="EMBL" id="BMJQ01000002">
    <property type="protein sequence ID" value="GGF05316.1"/>
    <property type="molecule type" value="Genomic_DNA"/>
</dbReference>
<reference evidence="8" key="2">
    <citation type="submission" date="2020-09" db="EMBL/GenBank/DDBJ databases">
        <authorList>
            <person name="Sun Q."/>
            <person name="Zhou Y."/>
        </authorList>
    </citation>
    <scope>NUCLEOTIDE SEQUENCE</scope>
    <source>
        <strain evidence="8">CGMCC 1.15725</strain>
    </source>
</reference>
<evidence type="ECO:0000256" key="5">
    <source>
        <dbReference type="ARBA" id="ARBA00022989"/>
    </source>
</evidence>
<dbReference type="GO" id="GO:0006605">
    <property type="term" value="P:protein targeting"/>
    <property type="evidence" value="ECO:0007669"/>
    <property type="project" value="UniProtKB-UniRule"/>
</dbReference>
<dbReference type="GO" id="GO:0005886">
    <property type="term" value="C:plasma membrane"/>
    <property type="evidence" value="ECO:0007669"/>
    <property type="project" value="UniProtKB-SubCell"/>
</dbReference>
<proteinExistence type="inferred from homology"/>
<evidence type="ECO:0000256" key="7">
    <source>
        <dbReference type="RuleBase" id="RU362072"/>
    </source>
</evidence>
<reference evidence="8" key="1">
    <citation type="journal article" date="2014" name="Int. J. Syst. Evol. Microbiol.">
        <title>Complete genome sequence of Corynebacterium casei LMG S-19264T (=DSM 44701T), isolated from a smear-ripened cheese.</title>
        <authorList>
            <consortium name="US DOE Joint Genome Institute (JGI-PGF)"/>
            <person name="Walter F."/>
            <person name="Albersmeier A."/>
            <person name="Kalinowski J."/>
            <person name="Ruckert C."/>
        </authorList>
    </citation>
    <scope>NUCLEOTIDE SEQUENCE</scope>
    <source>
        <strain evidence="8">CGMCC 1.15725</strain>
    </source>
</reference>
<evidence type="ECO:0000256" key="3">
    <source>
        <dbReference type="ARBA" id="ARBA00022475"/>
    </source>
</evidence>
<dbReference type="InterPro" id="IPR002010">
    <property type="entry name" value="T3SS_IM_R"/>
</dbReference>
<evidence type="ECO:0000256" key="1">
    <source>
        <dbReference type="ARBA" id="ARBA00004651"/>
    </source>
</evidence>
<evidence type="ECO:0000256" key="2">
    <source>
        <dbReference type="ARBA" id="ARBA00009772"/>
    </source>
</evidence>
<dbReference type="Pfam" id="PF01311">
    <property type="entry name" value="Bac_export_1"/>
    <property type="match status" value="1"/>
</dbReference>
<feature type="transmembrane region" description="Helical" evidence="7">
    <location>
        <begin position="199"/>
        <end position="223"/>
    </location>
</feature>